<keyword evidence="7" id="KW-0732">Signal</keyword>
<dbReference type="InterPro" id="IPR012334">
    <property type="entry name" value="Pectin_lyas_fold"/>
</dbReference>
<comment type="similarity">
    <text evidence="4 10">Belongs to the polysaccharide lyase 3 family.</text>
</comment>
<evidence type="ECO:0000256" key="5">
    <source>
        <dbReference type="ARBA" id="ARBA00012272"/>
    </source>
</evidence>
<gene>
    <name evidence="12" type="ORF">HG421_00380</name>
</gene>
<dbReference type="InterPro" id="IPR004898">
    <property type="entry name" value="Pectate_lyase_PlyH/PlyE-like"/>
</dbReference>
<comment type="function">
    <text evidence="10">Catalyzes the depolymerization of both polygalacturonate and pectins of methyl esterification degree from 22 to 89%, with an endo mode of action. In contrast to the majority of pectate lyases, displays high activity on highly methylated pectins.</text>
</comment>
<protein>
    <recommendedName>
        <fullName evidence="5 10">Pectate lyase</fullName>
        <ecNumber evidence="5 10">4.2.2.2</ecNumber>
    </recommendedName>
</protein>
<name>A0A7Z2V7U1_XANCA</name>
<sequence length="379" mass="38435">MNLAISSNNTAKLQSSSFSPSQQQALTAVIMSMVAYCLQRMFSDMLQSGNQPSNSPEPPNDINPAPSSSPSMPSSNPPSSANSGGQNGSGAGNGNGNGNSGSNGSDASRRGSSNGTETYNGTSTTTPTQSGTPTASSGTPGMQGSAGSQAPLPTGKVVTAPPGVQNKTIVVHKGEVFDGKGQTYIGGPALGDGSQNEHQQPLFVVEDGGSLCNVHMKGGGDGVHFIGSGKMVNCVNEDVSEDAVTIDGQGNREHDAGIAGSSPQVGGRPKVEIINCTFKNASDKVVQDNASADVVMSGDTVEGAGKVFRTNGGHTDIDTNLRVENCEFNQVKEAVFRTDSPDSTVTLANLTTDAPNEVIAPNASQATGAKSVGHKAYSG</sequence>
<evidence type="ECO:0000256" key="8">
    <source>
        <dbReference type="ARBA" id="ARBA00022837"/>
    </source>
</evidence>
<dbReference type="EMBL" id="CP051651">
    <property type="protein sequence ID" value="QJD66337.1"/>
    <property type="molecule type" value="Genomic_DNA"/>
</dbReference>
<evidence type="ECO:0000256" key="10">
    <source>
        <dbReference type="RuleBase" id="RU367009"/>
    </source>
</evidence>
<organism evidence="12 13">
    <name type="scientific">Xanthomonas campestris pv. badrii</name>
    <dbReference type="NCBI Taxonomy" id="149696"/>
    <lineage>
        <taxon>Bacteria</taxon>
        <taxon>Pseudomonadati</taxon>
        <taxon>Pseudomonadota</taxon>
        <taxon>Gammaproteobacteria</taxon>
        <taxon>Lysobacterales</taxon>
        <taxon>Lysobacteraceae</taxon>
        <taxon>Xanthomonas</taxon>
    </lineage>
</organism>
<dbReference type="InterPro" id="IPR011050">
    <property type="entry name" value="Pectin_lyase_fold/virulence"/>
</dbReference>
<feature type="region of interest" description="Disordered" evidence="11">
    <location>
        <begin position="47"/>
        <end position="161"/>
    </location>
</feature>
<dbReference type="Proteomes" id="UP000503498">
    <property type="component" value="Chromosome"/>
</dbReference>
<comment type="cofactor">
    <cofactor evidence="2 10">
        <name>Ca(2+)</name>
        <dbReference type="ChEBI" id="CHEBI:29108"/>
    </cofactor>
</comment>
<evidence type="ECO:0000256" key="1">
    <source>
        <dbReference type="ARBA" id="ARBA00000695"/>
    </source>
</evidence>
<reference evidence="12 13" key="2">
    <citation type="submission" date="2020-04" db="EMBL/GenBank/DDBJ databases">
        <authorList>
            <person name="Fomenkov A."/>
            <person name="Anton B.P."/>
            <person name="Roberts R.J."/>
        </authorList>
    </citation>
    <scope>NUCLEOTIDE SEQUENCE [LARGE SCALE GENOMIC DNA]</scope>
    <source>
        <strain evidence="12 13">NEB122</strain>
    </source>
</reference>
<dbReference type="Gene3D" id="2.160.20.10">
    <property type="entry name" value="Single-stranded right-handed beta-helix, Pectin lyase-like"/>
    <property type="match status" value="1"/>
</dbReference>
<comment type="subcellular location">
    <subcellularLocation>
        <location evidence="3 10">Secreted</location>
    </subcellularLocation>
</comment>
<dbReference type="EC" id="4.2.2.2" evidence="5 10"/>
<dbReference type="PANTHER" id="PTHR33407">
    <property type="entry name" value="PECTATE LYASE F-RELATED"/>
    <property type="match status" value="1"/>
</dbReference>
<evidence type="ECO:0000256" key="11">
    <source>
        <dbReference type="SAM" id="MobiDB-lite"/>
    </source>
</evidence>
<dbReference type="RefSeq" id="WP_168968249.1">
    <property type="nucleotide sequence ID" value="NZ_CP051651.1"/>
</dbReference>
<evidence type="ECO:0000256" key="7">
    <source>
        <dbReference type="ARBA" id="ARBA00022729"/>
    </source>
</evidence>
<evidence type="ECO:0000313" key="13">
    <source>
        <dbReference type="Proteomes" id="UP000503498"/>
    </source>
</evidence>
<dbReference type="GO" id="GO:0030570">
    <property type="term" value="F:pectate lyase activity"/>
    <property type="evidence" value="ECO:0007669"/>
    <property type="project" value="UniProtKB-UniRule"/>
</dbReference>
<reference evidence="12 13" key="1">
    <citation type="submission" date="2020-04" db="EMBL/GenBank/DDBJ databases">
        <title>Genome-Wide Identification of 5-Methylcytosine Sites in Bacterial Genomes By High-Throughput Sequencing of MspJI Restriction Fragments.</title>
        <authorList>
            <person name="Wu V."/>
        </authorList>
    </citation>
    <scope>NUCLEOTIDE SEQUENCE [LARGE SCALE GENOMIC DNA]</scope>
    <source>
        <strain evidence="12 13">NEB122</strain>
    </source>
</reference>
<evidence type="ECO:0000256" key="2">
    <source>
        <dbReference type="ARBA" id="ARBA00001913"/>
    </source>
</evidence>
<dbReference type="SUPFAM" id="SSF51126">
    <property type="entry name" value="Pectin lyase-like"/>
    <property type="match status" value="1"/>
</dbReference>
<accession>A0A7Z2V7U1</accession>
<evidence type="ECO:0000313" key="12">
    <source>
        <dbReference type="EMBL" id="QJD66337.1"/>
    </source>
</evidence>
<dbReference type="GO" id="GO:0005576">
    <property type="term" value="C:extracellular region"/>
    <property type="evidence" value="ECO:0007669"/>
    <property type="project" value="UniProtKB-SubCell"/>
</dbReference>
<feature type="compositionally biased region" description="Low complexity" evidence="11">
    <location>
        <begin position="102"/>
        <end position="140"/>
    </location>
</feature>
<dbReference type="PANTHER" id="PTHR33407:SF9">
    <property type="entry name" value="PECTATE LYASE F-RELATED"/>
    <property type="match status" value="1"/>
</dbReference>
<evidence type="ECO:0000256" key="6">
    <source>
        <dbReference type="ARBA" id="ARBA00022525"/>
    </source>
</evidence>
<evidence type="ECO:0000256" key="4">
    <source>
        <dbReference type="ARBA" id="ARBA00006463"/>
    </source>
</evidence>
<keyword evidence="6 10" id="KW-0964">Secreted</keyword>
<comment type="catalytic activity">
    <reaction evidence="1 10">
        <text>Eliminative cleavage of (1-&gt;4)-alpha-D-galacturonan to give oligosaccharides with 4-deoxy-alpha-D-galact-4-enuronosyl groups at their non-reducing ends.</text>
        <dbReference type="EC" id="4.2.2.2"/>
    </reaction>
</comment>
<feature type="compositionally biased region" description="Gly residues" evidence="11">
    <location>
        <begin position="85"/>
        <end position="101"/>
    </location>
</feature>
<evidence type="ECO:0000256" key="3">
    <source>
        <dbReference type="ARBA" id="ARBA00004613"/>
    </source>
</evidence>
<keyword evidence="8 10" id="KW-0106">Calcium</keyword>
<dbReference type="AlphaFoldDB" id="A0A7Z2V7U1"/>
<dbReference type="Pfam" id="PF03211">
    <property type="entry name" value="Pectate_lyase"/>
    <property type="match status" value="1"/>
</dbReference>
<feature type="compositionally biased region" description="Low complexity" evidence="11">
    <location>
        <begin position="63"/>
        <end position="84"/>
    </location>
</feature>
<evidence type="ECO:0000256" key="9">
    <source>
        <dbReference type="ARBA" id="ARBA00023239"/>
    </source>
</evidence>
<keyword evidence="9 10" id="KW-0456">Lyase</keyword>
<proteinExistence type="inferred from homology"/>